<dbReference type="OrthoDB" id="3945550at2759"/>
<keyword evidence="3" id="KW-1185">Reference proteome</keyword>
<dbReference type="SUPFAM" id="SSF52047">
    <property type="entry name" value="RNI-like"/>
    <property type="match status" value="1"/>
</dbReference>
<accession>A0A8E2E0F3</accession>
<keyword evidence="1" id="KW-0732">Signal</keyword>
<dbReference type="EMBL" id="KV745364">
    <property type="protein sequence ID" value="OCK75100.1"/>
    <property type="molecule type" value="Genomic_DNA"/>
</dbReference>
<organism evidence="2 3">
    <name type="scientific">Lepidopterella palustris CBS 459.81</name>
    <dbReference type="NCBI Taxonomy" id="1314670"/>
    <lineage>
        <taxon>Eukaryota</taxon>
        <taxon>Fungi</taxon>
        <taxon>Dikarya</taxon>
        <taxon>Ascomycota</taxon>
        <taxon>Pezizomycotina</taxon>
        <taxon>Dothideomycetes</taxon>
        <taxon>Pleosporomycetidae</taxon>
        <taxon>Mytilinidiales</taxon>
        <taxon>Argynnaceae</taxon>
        <taxon>Lepidopterella</taxon>
    </lineage>
</organism>
<feature type="chain" id="PRO_5034500872" evidence="1">
    <location>
        <begin position="18"/>
        <end position="475"/>
    </location>
</feature>
<evidence type="ECO:0000256" key="1">
    <source>
        <dbReference type="SAM" id="SignalP"/>
    </source>
</evidence>
<name>A0A8E2E0F3_9PEZI</name>
<evidence type="ECO:0000313" key="2">
    <source>
        <dbReference type="EMBL" id="OCK75100.1"/>
    </source>
</evidence>
<dbReference type="AlphaFoldDB" id="A0A8E2E0F3"/>
<gene>
    <name evidence="2" type="ORF">K432DRAFT_386410</name>
</gene>
<dbReference type="Proteomes" id="UP000250266">
    <property type="component" value="Unassembled WGS sequence"/>
</dbReference>
<feature type="signal peptide" evidence="1">
    <location>
        <begin position="1"/>
        <end position="17"/>
    </location>
</feature>
<sequence>MIPAIFTIIALLSHVHATRDPRRSAQCPSKIEADITYPVYDDEEYNGYYGKPGPFRHLSDVYAALTSCSNITSLDLTIGRYGGCDVDDGPWNFDFKPGDKFPELEELRIRGYDFDDYWKWKQDRRDAGYDLSWTLEYTWMDMLTGNGPSRQVFPPKPTLPEPKREDYLARNLDQWLSVMDWNLLQVLEVQDPGPGFLMRMSEPGRLGRLRELKIVKRWHMFWDSEELEGWEDMSAKFIAGVGRGEETANEANSSTTALSTKLSTTSNITSLILKDVVPLSTFVESLLPIYGPSLTTLSIRYSPPCSDLPTYFNATTLTLLASTSPTLSTLTLDLPRNGSWPLAILDVLASIPNLQHLNAWLKPKYCPYPPGTYDEHDIDFYNQRRYLCRRYLDEQIECAEPRLDAESAYDVFVYIREKKAGMELLDLSLGEFCEREIVCSVLDKEGKRKREGIAWCVEGEEQYYERRGLSDGFVA</sequence>
<proteinExistence type="predicted"/>
<evidence type="ECO:0000313" key="3">
    <source>
        <dbReference type="Proteomes" id="UP000250266"/>
    </source>
</evidence>
<reference evidence="2 3" key="1">
    <citation type="journal article" date="2016" name="Nat. Commun.">
        <title>Ectomycorrhizal ecology is imprinted in the genome of the dominant symbiotic fungus Cenococcum geophilum.</title>
        <authorList>
            <consortium name="DOE Joint Genome Institute"/>
            <person name="Peter M."/>
            <person name="Kohler A."/>
            <person name="Ohm R.A."/>
            <person name="Kuo A."/>
            <person name="Krutzmann J."/>
            <person name="Morin E."/>
            <person name="Arend M."/>
            <person name="Barry K.W."/>
            <person name="Binder M."/>
            <person name="Choi C."/>
            <person name="Clum A."/>
            <person name="Copeland A."/>
            <person name="Grisel N."/>
            <person name="Haridas S."/>
            <person name="Kipfer T."/>
            <person name="LaButti K."/>
            <person name="Lindquist E."/>
            <person name="Lipzen A."/>
            <person name="Maire R."/>
            <person name="Meier B."/>
            <person name="Mihaltcheva S."/>
            <person name="Molinier V."/>
            <person name="Murat C."/>
            <person name="Poggeler S."/>
            <person name="Quandt C.A."/>
            <person name="Sperisen C."/>
            <person name="Tritt A."/>
            <person name="Tisserant E."/>
            <person name="Crous P.W."/>
            <person name="Henrissat B."/>
            <person name="Nehls U."/>
            <person name="Egli S."/>
            <person name="Spatafora J.W."/>
            <person name="Grigoriev I.V."/>
            <person name="Martin F.M."/>
        </authorList>
    </citation>
    <scope>NUCLEOTIDE SEQUENCE [LARGE SCALE GENOMIC DNA]</scope>
    <source>
        <strain evidence="2 3">CBS 459.81</strain>
    </source>
</reference>
<protein>
    <submittedName>
        <fullName evidence="2">Uncharacterized protein</fullName>
    </submittedName>
</protein>